<keyword evidence="4" id="KW-1185">Reference proteome</keyword>
<evidence type="ECO:0000313" key="4">
    <source>
        <dbReference type="Proteomes" id="UP001470230"/>
    </source>
</evidence>
<proteinExistence type="predicted"/>
<dbReference type="Pfam" id="PF01926">
    <property type="entry name" value="MMR_HSR1"/>
    <property type="match status" value="1"/>
</dbReference>
<feature type="domain" description="G" evidence="2">
    <location>
        <begin position="36"/>
        <end position="150"/>
    </location>
</feature>
<dbReference type="InterPro" id="IPR027417">
    <property type="entry name" value="P-loop_NTPase"/>
</dbReference>
<dbReference type="SUPFAM" id="SSF52540">
    <property type="entry name" value="P-loop containing nucleoside triphosphate hydrolases"/>
    <property type="match status" value="1"/>
</dbReference>
<dbReference type="InterPro" id="IPR006073">
    <property type="entry name" value="GTP-bd"/>
</dbReference>
<feature type="coiled-coil region" evidence="1">
    <location>
        <begin position="224"/>
        <end position="265"/>
    </location>
</feature>
<feature type="coiled-coil region" evidence="1">
    <location>
        <begin position="361"/>
        <end position="424"/>
    </location>
</feature>
<name>A0ABR2GU03_9EUKA</name>
<dbReference type="EMBL" id="JAPFFF010000062">
    <property type="protein sequence ID" value="KAK8837123.1"/>
    <property type="molecule type" value="Genomic_DNA"/>
</dbReference>
<evidence type="ECO:0000259" key="2">
    <source>
        <dbReference type="Pfam" id="PF01926"/>
    </source>
</evidence>
<keyword evidence="1" id="KW-0175">Coiled coil</keyword>
<sequence>MQESILLHRPIVSKTVEFVAENIKYIKECKGKNITIFIGREQVGKSTTINALLGVPFQICDTNEEIVEPKKGYTIHAPMGDDENEGLMCTIFPRAYIDSNQENVYLDTQGLFGTNKEPNEVVASTVLLDAAIKSASSVKIVYLEDYGNFSKGLTRVSDIVKLLDRIVLKDDIPIYCLFNRYTTNSKPKMKILLQPNNDLQINNMIKEELRTHASKLVSSAQKHSEKLVEKIKNICNNYSELSQNNEILNEAMHEINEIANTEENNGTMIFERSAFIIEKNFQEGRFGYFDPTSEWSVNNIRNEISNLPTIDKNKLSFNCCDQKRTLFSKDFERTLHEILTPLINDVFFSLKYSPDLISKTLENEIKKMKKYKTLLSDLENGNDVDLSEFIQDLYEQQQSNKEMIVDLTEQISKIRDDIDRIMNSEPVNYRDFPFYEPLGFFYKWRTSIVRYNDEIPFVRIDENLGVGTFREKFIDFDQNKFIEYYIDNQSTILKLKETEEPVSSLEIKYTSATNELKAKIIGQQVVAGITGAVIGALELYPLIPVLGTVLGVISSKDLAPCEGMVSFYVRYQDKEKNYLNKLFSDKEKLKKMLSKTKKINENIVDKGRKNLTESIAQLDKNTTKLDEILNHTNNTLKKWNSRNDNEKAIFHTLYDELLAYNMISQMLYPNCYNNESVRNYEICFQRLIKGIQEITDTTANDIIKEFKLRNINNRIADLNNE</sequence>
<evidence type="ECO:0000256" key="1">
    <source>
        <dbReference type="SAM" id="Coils"/>
    </source>
</evidence>
<reference evidence="3 4" key="1">
    <citation type="submission" date="2024-04" db="EMBL/GenBank/DDBJ databases">
        <title>Tritrichomonas musculus Genome.</title>
        <authorList>
            <person name="Alves-Ferreira E."/>
            <person name="Grigg M."/>
            <person name="Lorenzi H."/>
            <person name="Galac M."/>
        </authorList>
    </citation>
    <scope>NUCLEOTIDE SEQUENCE [LARGE SCALE GENOMIC DNA]</scope>
    <source>
        <strain evidence="3 4">EAF2021</strain>
    </source>
</reference>
<dbReference type="Proteomes" id="UP001470230">
    <property type="component" value="Unassembled WGS sequence"/>
</dbReference>
<comment type="caution">
    <text evidence="3">The sequence shown here is derived from an EMBL/GenBank/DDBJ whole genome shotgun (WGS) entry which is preliminary data.</text>
</comment>
<gene>
    <name evidence="3" type="ORF">M9Y10_037178</name>
</gene>
<organism evidence="3 4">
    <name type="scientific">Tritrichomonas musculus</name>
    <dbReference type="NCBI Taxonomy" id="1915356"/>
    <lineage>
        <taxon>Eukaryota</taxon>
        <taxon>Metamonada</taxon>
        <taxon>Parabasalia</taxon>
        <taxon>Tritrichomonadida</taxon>
        <taxon>Tritrichomonadidae</taxon>
        <taxon>Tritrichomonas</taxon>
    </lineage>
</organism>
<protein>
    <recommendedName>
        <fullName evidence="2">G domain-containing protein</fullName>
    </recommendedName>
</protein>
<evidence type="ECO:0000313" key="3">
    <source>
        <dbReference type="EMBL" id="KAK8837123.1"/>
    </source>
</evidence>
<dbReference type="Gene3D" id="3.40.50.300">
    <property type="entry name" value="P-loop containing nucleotide triphosphate hydrolases"/>
    <property type="match status" value="1"/>
</dbReference>
<accession>A0ABR2GU03</accession>